<evidence type="ECO:0000313" key="1">
    <source>
        <dbReference type="EMBL" id="QUL99035.1"/>
    </source>
</evidence>
<organism evidence="1">
    <name type="scientific">Candidatus Fermentithermobacillus carboniphilus</name>
    <dbReference type="NCBI Taxonomy" id="3085328"/>
    <lineage>
        <taxon>Bacteria</taxon>
        <taxon>Bacillati</taxon>
        <taxon>Bacillota</taxon>
        <taxon>Candidatus Fermentithermobacillia</taxon>
        <taxon>Candidatus Fermentithermobacillales</taxon>
        <taxon>Candidatus Fermentithermobacillaceae</taxon>
        <taxon>Candidatus Fermentithermobacillus</taxon>
    </lineage>
</organism>
<proteinExistence type="predicted"/>
<reference evidence="1" key="1">
    <citation type="submission" date="2020-10" db="EMBL/GenBank/DDBJ databases">
        <authorList>
            <person name="Kadnikov V."/>
            <person name="Beletsky A.V."/>
            <person name="Mardanov A.V."/>
            <person name="Karnachuk O.V."/>
            <person name="Ravin N.V."/>
        </authorList>
    </citation>
    <scope>NUCLEOTIDE SEQUENCE</scope>
    <source>
        <strain evidence="1">Bu02</strain>
    </source>
</reference>
<reference evidence="1" key="2">
    <citation type="journal article" date="2023" name="Biology">
        <title>Prokaryotic Life Associated with Coal-Fire Gas Vents Revealed by Metagenomics.</title>
        <authorList>
            <person name="Kadnikov V.V."/>
            <person name="Mardanov A.V."/>
            <person name="Beletsky A.V."/>
            <person name="Karnachuk O.V."/>
            <person name="Ravin N.V."/>
        </authorList>
    </citation>
    <scope>NUCLEOTIDE SEQUENCE</scope>
    <source>
        <strain evidence="1">Bu02</strain>
    </source>
</reference>
<protein>
    <submittedName>
        <fullName evidence="1">Uncharacterized protein</fullName>
    </submittedName>
</protein>
<gene>
    <name evidence="1" type="ORF">IMF26_02915</name>
</gene>
<dbReference type="AlphaFoldDB" id="A0AAT9LCY2"/>
<accession>A0AAT9LCY2</accession>
<dbReference type="EMBL" id="CP062796">
    <property type="protein sequence ID" value="QUL99035.1"/>
    <property type="molecule type" value="Genomic_DNA"/>
</dbReference>
<dbReference type="KEGG" id="fcz:IMF26_02915"/>
<name>A0AAT9LCY2_9FIRM</name>
<sequence length="112" mass="12834">MERLGCGSFRQKYLPGLFNSTWESYNSTSEFLHIPKGQRKGIRLVLLEEVFPVVASEEELLLEIEALRGQLNRQVGDTYSYDKIQAAGATSCHLDQLIYKWLVIQAKKKADR</sequence>